<keyword evidence="2" id="KW-0653">Protein transport</keyword>
<dbReference type="PANTHER" id="PTHR34982:SF1">
    <property type="entry name" value="FLAGELLAR ASSEMBLY PROTEIN FLIH"/>
    <property type="match status" value="1"/>
</dbReference>
<organism evidence="3">
    <name type="scientific">uncultured Alphaproteobacteria bacterium</name>
    <dbReference type="NCBI Taxonomy" id="91750"/>
    <lineage>
        <taxon>Bacteria</taxon>
        <taxon>Pseudomonadati</taxon>
        <taxon>Pseudomonadota</taxon>
        <taxon>Alphaproteobacteria</taxon>
        <taxon>environmental samples</taxon>
    </lineage>
</organism>
<protein>
    <submittedName>
        <fullName evidence="3">FlbE protein</fullName>
    </submittedName>
</protein>
<evidence type="ECO:0000313" key="3">
    <source>
        <dbReference type="EMBL" id="SBW01591.1"/>
    </source>
</evidence>
<sequence length="260" mass="28766">MATRFSKQEEAFRAFDTTPEEEVAAEALVRRFLFAYDFEHPPKEPERVPDAVIDGQVEETDPEPVAPPPLFTEEDLEAAREEARMLGHAQGLKDAEDSAMHFEAQALARIADEIGEMRAAQSDANDETHRMAAALAMAVVRKLLPRFAAENGAAEISALVEDCVPHILNEPRLILRVSPMHTEAIRRRIEMLARDRGFEGSVVVMEDEAIGPADCRLEWNNGGAERDVASLFQRIEDIVARNSRAVPDMSDDAAPPVQGV</sequence>
<evidence type="ECO:0000256" key="2">
    <source>
        <dbReference type="ARBA" id="ARBA00022927"/>
    </source>
</evidence>
<proteinExistence type="predicted"/>
<keyword evidence="1" id="KW-0813">Transport</keyword>
<dbReference type="PANTHER" id="PTHR34982">
    <property type="entry name" value="YOP PROTEINS TRANSLOCATION PROTEIN L"/>
    <property type="match status" value="1"/>
</dbReference>
<evidence type="ECO:0000256" key="1">
    <source>
        <dbReference type="ARBA" id="ARBA00022448"/>
    </source>
</evidence>
<name>A0A212JQB5_9PROT</name>
<accession>A0A212JQB5</accession>
<dbReference type="GO" id="GO:0005829">
    <property type="term" value="C:cytosol"/>
    <property type="evidence" value="ECO:0007669"/>
    <property type="project" value="TreeGrafter"/>
</dbReference>
<dbReference type="AlphaFoldDB" id="A0A212JQB5"/>
<gene>
    <name evidence="3" type="ORF">KL86APRO_11458</name>
</gene>
<dbReference type="InterPro" id="IPR051472">
    <property type="entry name" value="T3SS_Stator/FliH"/>
</dbReference>
<reference evidence="3" key="1">
    <citation type="submission" date="2016-04" db="EMBL/GenBank/DDBJ databases">
        <authorList>
            <person name="Evans L.H."/>
            <person name="Alamgir A."/>
            <person name="Owens N."/>
            <person name="Weber N.D."/>
            <person name="Virtaneva K."/>
            <person name="Barbian K."/>
            <person name="Babar A."/>
            <person name="Rosenke K."/>
        </authorList>
    </citation>
    <scope>NUCLEOTIDE SEQUENCE</scope>
    <source>
        <strain evidence="3">86</strain>
    </source>
</reference>
<dbReference type="EMBL" id="FLUO01000001">
    <property type="protein sequence ID" value="SBW01591.1"/>
    <property type="molecule type" value="Genomic_DNA"/>
</dbReference>
<dbReference type="GO" id="GO:0015031">
    <property type="term" value="P:protein transport"/>
    <property type="evidence" value="ECO:0007669"/>
    <property type="project" value="UniProtKB-KW"/>
</dbReference>